<dbReference type="Pfam" id="PF00069">
    <property type="entry name" value="Pkinase"/>
    <property type="match status" value="1"/>
</dbReference>
<keyword evidence="2" id="KW-0418">Kinase</keyword>
<dbReference type="VEuPathDB" id="FungiDB:MMYC01_200436"/>
<reference evidence="2 3" key="1">
    <citation type="journal article" date="2016" name="Genome Announc.">
        <title>Genome Sequence of Madurella mycetomatis mm55, Isolated from a Human Mycetoma Case in Sudan.</title>
        <authorList>
            <person name="Smit S."/>
            <person name="Derks M.F."/>
            <person name="Bervoets S."/>
            <person name="Fahal A."/>
            <person name="van Leeuwen W."/>
            <person name="van Belkum A."/>
            <person name="van de Sande W.W."/>
        </authorList>
    </citation>
    <scope>NUCLEOTIDE SEQUENCE [LARGE SCALE GENOMIC DNA]</scope>
    <source>
        <strain evidence="3">mm55</strain>
    </source>
</reference>
<dbReference type="GO" id="GO:0004674">
    <property type="term" value="F:protein serine/threonine kinase activity"/>
    <property type="evidence" value="ECO:0007669"/>
    <property type="project" value="TreeGrafter"/>
</dbReference>
<accession>A0A175WHI0</accession>
<keyword evidence="3" id="KW-1185">Reference proteome</keyword>
<dbReference type="Gene3D" id="1.10.510.10">
    <property type="entry name" value="Transferase(Phosphotransferase) domain 1"/>
    <property type="match status" value="1"/>
</dbReference>
<protein>
    <submittedName>
        <fullName evidence="2">Calcium/calmodulin-dependent protein kinase type 1</fullName>
    </submittedName>
</protein>
<dbReference type="InterPro" id="IPR000719">
    <property type="entry name" value="Prot_kinase_dom"/>
</dbReference>
<gene>
    <name evidence="2" type="ORF">MMYC01_200436</name>
</gene>
<feature type="domain" description="Protein kinase" evidence="1">
    <location>
        <begin position="49"/>
        <end position="317"/>
    </location>
</feature>
<dbReference type="EMBL" id="LCTW02000005">
    <property type="protein sequence ID" value="KXX82959.1"/>
    <property type="molecule type" value="Genomic_DNA"/>
</dbReference>
<dbReference type="PANTHER" id="PTHR44167:SF31">
    <property type="entry name" value="PROTEIN CBG02007"/>
    <property type="match status" value="1"/>
</dbReference>
<name>A0A175WHI0_9PEZI</name>
<dbReference type="GO" id="GO:0005634">
    <property type="term" value="C:nucleus"/>
    <property type="evidence" value="ECO:0007669"/>
    <property type="project" value="TreeGrafter"/>
</dbReference>
<comment type="caution">
    <text evidence="2">The sequence shown here is derived from an EMBL/GenBank/DDBJ whole genome shotgun (WGS) entry which is preliminary data.</text>
</comment>
<dbReference type="SMART" id="SM00220">
    <property type="entry name" value="S_TKc"/>
    <property type="match status" value="1"/>
</dbReference>
<dbReference type="InterPro" id="IPR008271">
    <property type="entry name" value="Ser/Thr_kinase_AS"/>
</dbReference>
<dbReference type="STRING" id="100816.A0A175WHI0"/>
<dbReference type="Proteomes" id="UP000078237">
    <property type="component" value="Unassembled WGS sequence"/>
</dbReference>
<dbReference type="GO" id="GO:0005524">
    <property type="term" value="F:ATP binding"/>
    <property type="evidence" value="ECO:0007669"/>
    <property type="project" value="InterPro"/>
</dbReference>
<evidence type="ECO:0000313" key="2">
    <source>
        <dbReference type="EMBL" id="KXX82959.1"/>
    </source>
</evidence>
<dbReference type="SUPFAM" id="SSF56112">
    <property type="entry name" value="Protein kinase-like (PK-like)"/>
    <property type="match status" value="1"/>
</dbReference>
<evidence type="ECO:0000313" key="3">
    <source>
        <dbReference type="Proteomes" id="UP000078237"/>
    </source>
</evidence>
<dbReference type="PANTHER" id="PTHR44167">
    <property type="entry name" value="OVARIAN-SPECIFIC SERINE/THREONINE-PROTEIN KINASE LOK-RELATED"/>
    <property type="match status" value="1"/>
</dbReference>
<sequence length="331" mass="37975">MPPLLPKHTPDLVRDSWIETELEHDFFRHFICEEGRSPRERSIRREERWVREKELGRGSYGTVYLERRVYGGPPKLRAVKELKKFVVRGQELDYMMELEAIAKFSNKIYSHCFVRSNGWFDLEDTVFITMEYLELGDLQAHLDRPFPEKEARLITSQILEGLGFMHDNGFVHRDLKPGNIMVVEAGPDWFVKIGDFGISKRRRGDVISLRTNLQRGTLGYAAPEALAFNTDAAATSYTSAVDMWSLGAVAYSILSHNLAFPNIGDMFLYKEGHRPFPSKPLVDRLVSDEGQAFIECLMAPSPRDRPSAKLALKDPWMTLPIATSTRDYQQM</sequence>
<keyword evidence="2" id="KW-0808">Transferase</keyword>
<dbReference type="GO" id="GO:0005737">
    <property type="term" value="C:cytoplasm"/>
    <property type="evidence" value="ECO:0007669"/>
    <property type="project" value="TreeGrafter"/>
</dbReference>
<dbReference type="InterPro" id="IPR011009">
    <property type="entry name" value="Kinase-like_dom_sf"/>
</dbReference>
<dbReference type="GO" id="GO:0044773">
    <property type="term" value="P:mitotic DNA damage checkpoint signaling"/>
    <property type="evidence" value="ECO:0007669"/>
    <property type="project" value="TreeGrafter"/>
</dbReference>
<proteinExistence type="predicted"/>
<organism evidence="2 3">
    <name type="scientific">Madurella mycetomatis</name>
    <dbReference type="NCBI Taxonomy" id="100816"/>
    <lineage>
        <taxon>Eukaryota</taxon>
        <taxon>Fungi</taxon>
        <taxon>Dikarya</taxon>
        <taxon>Ascomycota</taxon>
        <taxon>Pezizomycotina</taxon>
        <taxon>Sordariomycetes</taxon>
        <taxon>Sordariomycetidae</taxon>
        <taxon>Sordariales</taxon>
        <taxon>Sordariales incertae sedis</taxon>
        <taxon>Madurella</taxon>
    </lineage>
</organism>
<evidence type="ECO:0000259" key="1">
    <source>
        <dbReference type="PROSITE" id="PS50011"/>
    </source>
</evidence>
<dbReference type="OrthoDB" id="10252171at2759"/>
<dbReference type="AlphaFoldDB" id="A0A175WHI0"/>
<dbReference type="PROSITE" id="PS00108">
    <property type="entry name" value="PROTEIN_KINASE_ST"/>
    <property type="match status" value="1"/>
</dbReference>
<dbReference type="PROSITE" id="PS50011">
    <property type="entry name" value="PROTEIN_KINASE_DOM"/>
    <property type="match status" value="1"/>
</dbReference>